<evidence type="ECO:0000313" key="8">
    <source>
        <dbReference type="EMBL" id="PQJ54291.1"/>
    </source>
</evidence>
<dbReference type="EMBL" id="MSCH01000003">
    <property type="protein sequence ID" value="PQJ54291.1"/>
    <property type="molecule type" value="Genomic_DNA"/>
</dbReference>
<evidence type="ECO:0000256" key="6">
    <source>
        <dbReference type="ARBA" id="ARBA00023136"/>
    </source>
</evidence>
<dbReference type="PANTHER" id="PTHR42865">
    <property type="entry name" value="PROTON/GLUTAMATE-ASPARTATE SYMPORTER"/>
    <property type="match status" value="1"/>
</dbReference>
<feature type="transmembrane region" description="Helical" evidence="7">
    <location>
        <begin position="182"/>
        <end position="201"/>
    </location>
</feature>
<accession>A0A2S7UYF3</accession>
<evidence type="ECO:0000256" key="3">
    <source>
        <dbReference type="ARBA" id="ARBA00022475"/>
    </source>
</evidence>
<dbReference type="OrthoDB" id="9766690at2"/>
<keyword evidence="2" id="KW-0813">Transport</keyword>
<dbReference type="Pfam" id="PF00375">
    <property type="entry name" value="SDF"/>
    <property type="match status" value="1"/>
</dbReference>
<organism evidence="8 9">
    <name type="scientific">Psychrosphaera saromensis</name>
    <dbReference type="NCBI Taxonomy" id="716813"/>
    <lineage>
        <taxon>Bacteria</taxon>
        <taxon>Pseudomonadati</taxon>
        <taxon>Pseudomonadota</taxon>
        <taxon>Gammaproteobacteria</taxon>
        <taxon>Alteromonadales</taxon>
        <taxon>Pseudoalteromonadaceae</taxon>
        <taxon>Psychrosphaera</taxon>
    </lineage>
</organism>
<feature type="transmembrane region" description="Helical" evidence="7">
    <location>
        <begin position="383"/>
        <end position="408"/>
    </location>
</feature>
<dbReference type="SUPFAM" id="SSF118215">
    <property type="entry name" value="Proton glutamate symport protein"/>
    <property type="match status" value="1"/>
</dbReference>
<keyword evidence="5 7" id="KW-1133">Transmembrane helix</keyword>
<comment type="caution">
    <text evidence="8">The sequence shown here is derived from an EMBL/GenBank/DDBJ whole genome shotgun (WGS) entry which is preliminary data.</text>
</comment>
<keyword evidence="6 7" id="KW-0472">Membrane</keyword>
<reference evidence="8 9" key="1">
    <citation type="submission" date="2016-12" db="EMBL/GenBank/DDBJ databases">
        <title>Diversity of luminous bacteria.</title>
        <authorList>
            <person name="Yoshizawa S."/>
            <person name="Kogure K."/>
        </authorList>
    </citation>
    <scope>NUCLEOTIDE SEQUENCE [LARGE SCALE GENOMIC DNA]</scope>
    <source>
        <strain evidence="8 9">SA4-48</strain>
    </source>
</reference>
<dbReference type="AlphaFoldDB" id="A0A2S7UYF3"/>
<comment type="subcellular location">
    <subcellularLocation>
        <location evidence="1">Cell membrane</location>
        <topology evidence="1">Multi-pass membrane protein</topology>
    </subcellularLocation>
</comment>
<dbReference type="GO" id="GO:0015293">
    <property type="term" value="F:symporter activity"/>
    <property type="evidence" value="ECO:0007669"/>
    <property type="project" value="UniProtKB-KW"/>
</dbReference>
<feature type="transmembrane region" description="Helical" evidence="7">
    <location>
        <begin position="26"/>
        <end position="45"/>
    </location>
</feature>
<feature type="transmembrane region" description="Helical" evidence="7">
    <location>
        <begin position="330"/>
        <end position="351"/>
    </location>
</feature>
<dbReference type="Proteomes" id="UP000239007">
    <property type="component" value="Unassembled WGS sequence"/>
</dbReference>
<evidence type="ECO:0000256" key="1">
    <source>
        <dbReference type="ARBA" id="ARBA00004651"/>
    </source>
</evidence>
<evidence type="ECO:0000256" key="7">
    <source>
        <dbReference type="SAM" id="Phobius"/>
    </source>
</evidence>
<proteinExistence type="predicted"/>
<gene>
    <name evidence="8" type="ORF">BTO11_11915</name>
</gene>
<evidence type="ECO:0000256" key="2">
    <source>
        <dbReference type="ARBA" id="ARBA00022448"/>
    </source>
</evidence>
<feature type="transmembrane region" description="Helical" evidence="7">
    <location>
        <begin position="358"/>
        <end position="377"/>
    </location>
</feature>
<feature type="transmembrane region" description="Helical" evidence="7">
    <location>
        <begin position="103"/>
        <end position="126"/>
    </location>
</feature>
<dbReference type="PANTHER" id="PTHR42865:SF7">
    <property type="entry name" value="PROTON_GLUTAMATE-ASPARTATE SYMPORTER"/>
    <property type="match status" value="1"/>
</dbReference>
<keyword evidence="9" id="KW-1185">Reference proteome</keyword>
<feature type="transmembrane region" description="Helical" evidence="7">
    <location>
        <begin position="292"/>
        <end position="310"/>
    </location>
</feature>
<protein>
    <submittedName>
        <fullName evidence="8">Dicarboxylate/amino acid:cation symporter</fullName>
    </submittedName>
</protein>
<dbReference type="PRINTS" id="PR00173">
    <property type="entry name" value="EDTRNSPORT"/>
</dbReference>
<sequence>MAKPQLFFNPLKNLTNQFDKLVNGRLWLKVLFALALGVILGVLLGPDLNLVSAGTVKIITAWLALPGQVFLAVIQMIVVPLVVASIVRGLAANNNPAAMKQNGLIALVFIAISTALAAAIGILLALNIQPGNFVDATALIDANITPAVNAVATGFPDASEFPDKVSALIPKNPLASMASGEMLQVILFAAVLGAALLSIPASQSKPLFDLLGALQEVSLRIVSWAMLLAPLAVFGLITKLVANLGLDVLTGMAIYMATVILGLFIISIGYIIVAKFTLAQRSREFFGNVRELLLLAFSTSSSAAVMPITLQVVEDKLHVRPDVSRFLVPLGATINMTGTALYQGVATVFLAQVFHVDLSLTSYVFIVTMSVAASIGSPATPGAGIIILSMVLEGVGIPAAGIALILGVDRILDMCRTSVNVLGDVVTCTTVQYFTKDANKGDVISPLEKENE</sequence>
<dbReference type="GO" id="GO:0006835">
    <property type="term" value="P:dicarboxylic acid transport"/>
    <property type="evidence" value="ECO:0007669"/>
    <property type="project" value="TreeGrafter"/>
</dbReference>
<name>A0A2S7UYF3_9GAMM</name>
<feature type="transmembrane region" description="Helical" evidence="7">
    <location>
        <begin position="221"/>
        <end position="242"/>
    </location>
</feature>
<dbReference type="GO" id="GO:0005886">
    <property type="term" value="C:plasma membrane"/>
    <property type="evidence" value="ECO:0007669"/>
    <property type="project" value="UniProtKB-SubCell"/>
</dbReference>
<evidence type="ECO:0000256" key="5">
    <source>
        <dbReference type="ARBA" id="ARBA00022989"/>
    </source>
</evidence>
<keyword evidence="4 7" id="KW-0812">Transmembrane</keyword>
<dbReference type="InterPro" id="IPR036458">
    <property type="entry name" value="Na:dicarbo_symporter_sf"/>
</dbReference>
<evidence type="ECO:0000256" key="4">
    <source>
        <dbReference type="ARBA" id="ARBA00022692"/>
    </source>
</evidence>
<feature type="transmembrane region" description="Helical" evidence="7">
    <location>
        <begin position="248"/>
        <end position="272"/>
    </location>
</feature>
<dbReference type="Gene3D" id="1.10.3860.10">
    <property type="entry name" value="Sodium:dicarboxylate symporter"/>
    <property type="match status" value="1"/>
</dbReference>
<dbReference type="InterPro" id="IPR001991">
    <property type="entry name" value="Na-dicarboxylate_symporter"/>
</dbReference>
<keyword evidence="3" id="KW-1003">Cell membrane</keyword>
<dbReference type="RefSeq" id="WP_105052804.1">
    <property type="nucleotide sequence ID" value="NZ_BMYG01000006.1"/>
</dbReference>
<feature type="transmembrane region" description="Helical" evidence="7">
    <location>
        <begin position="65"/>
        <end position="91"/>
    </location>
</feature>
<evidence type="ECO:0000313" key="9">
    <source>
        <dbReference type="Proteomes" id="UP000239007"/>
    </source>
</evidence>